<gene>
    <name evidence="1" type="ORF">NCGR_LOCUS67601</name>
</gene>
<evidence type="ECO:0000313" key="2">
    <source>
        <dbReference type="Proteomes" id="UP000604825"/>
    </source>
</evidence>
<proteinExistence type="predicted"/>
<comment type="caution">
    <text evidence="1">The sequence shown here is derived from an EMBL/GenBank/DDBJ whole genome shotgun (WGS) entry which is preliminary data.</text>
</comment>
<evidence type="ECO:0000313" key="1">
    <source>
        <dbReference type="EMBL" id="CAD6343503.1"/>
    </source>
</evidence>
<dbReference type="AlphaFoldDB" id="A0A811SNX8"/>
<name>A0A811SNX8_9POAL</name>
<dbReference type="Proteomes" id="UP000604825">
    <property type="component" value="Unassembled WGS sequence"/>
</dbReference>
<accession>A0A811SNX8</accession>
<reference evidence="1" key="1">
    <citation type="submission" date="2020-10" db="EMBL/GenBank/DDBJ databases">
        <authorList>
            <person name="Han B."/>
            <person name="Lu T."/>
            <person name="Zhao Q."/>
            <person name="Huang X."/>
            <person name="Zhao Y."/>
        </authorList>
    </citation>
    <scope>NUCLEOTIDE SEQUENCE</scope>
</reference>
<organism evidence="1 2">
    <name type="scientific">Miscanthus lutarioriparius</name>
    <dbReference type="NCBI Taxonomy" id="422564"/>
    <lineage>
        <taxon>Eukaryota</taxon>
        <taxon>Viridiplantae</taxon>
        <taxon>Streptophyta</taxon>
        <taxon>Embryophyta</taxon>
        <taxon>Tracheophyta</taxon>
        <taxon>Spermatophyta</taxon>
        <taxon>Magnoliopsida</taxon>
        <taxon>Liliopsida</taxon>
        <taxon>Poales</taxon>
        <taxon>Poaceae</taxon>
        <taxon>PACMAD clade</taxon>
        <taxon>Panicoideae</taxon>
        <taxon>Andropogonodae</taxon>
        <taxon>Andropogoneae</taxon>
        <taxon>Saccharinae</taxon>
        <taxon>Miscanthus</taxon>
    </lineage>
</organism>
<protein>
    <submittedName>
        <fullName evidence="1">Uncharacterized protein</fullName>
    </submittedName>
</protein>
<dbReference type="EMBL" id="CAJGYO010000781">
    <property type="protein sequence ID" value="CAD6343503.1"/>
    <property type="molecule type" value="Genomic_DNA"/>
</dbReference>
<sequence length="190" mass="20381">MEQRDAAHVDGPAPARTEEDIASLVNRMDIDIHLTAGSDSGHASGVEDSASLHQQGRVVEASHEYVDMYEGDLPEQAVKAIRAATRMVNNKLAKVLAAMAAEETAVAAISIFYLDRDHKEEEDQKRFHEQRQGGIDGGAQVQGNFHFMEVDDDNDMYGTAMALTSGLAMVPANASSPLPCRTATVVVAGS</sequence>
<keyword evidence="2" id="KW-1185">Reference proteome</keyword>